<dbReference type="OrthoDB" id="9805133at2"/>
<dbReference type="NCBIfam" id="TIGR02805">
    <property type="entry name" value="exbB2"/>
    <property type="match status" value="1"/>
</dbReference>
<evidence type="ECO:0000256" key="1">
    <source>
        <dbReference type="ARBA" id="ARBA00004429"/>
    </source>
</evidence>
<feature type="domain" description="MotA/TolQ/ExbB proton channel" evidence="10">
    <location>
        <begin position="46"/>
        <end position="137"/>
    </location>
</feature>
<feature type="transmembrane region" description="Helical" evidence="9">
    <location>
        <begin position="66"/>
        <end position="85"/>
    </location>
</feature>
<keyword evidence="4 9" id="KW-0812">Transmembrane</keyword>
<dbReference type="Pfam" id="PF01618">
    <property type="entry name" value="MotA_ExbB"/>
    <property type="match status" value="1"/>
</dbReference>
<dbReference type="InterPro" id="IPR014172">
    <property type="entry name" value="TonB_ExbB_2"/>
</dbReference>
<keyword evidence="2 8" id="KW-0813">Transport</keyword>
<dbReference type="STRING" id="525898.Sdel_1569"/>
<dbReference type="GO" id="GO:0005886">
    <property type="term" value="C:plasma membrane"/>
    <property type="evidence" value="ECO:0007669"/>
    <property type="project" value="UniProtKB-SubCell"/>
</dbReference>
<reference evidence="12" key="1">
    <citation type="submission" date="2009-11" db="EMBL/GenBank/DDBJ databases">
        <title>The complete genome of Sulfurospirillum deleyianum DSM 6946.</title>
        <authorList>
            <consortium name="US DOE Joint Genome Institute (JGI-PGF)"/>
            <person name="Lucas S."/>
            <person name="Copeland A."/>
            <person name="Lapidus A."/>
            <person name="Glavina del Rio T."/>
            <person name="Dalin E."/>
            <person name="Tice H."/>
            <person name="Bruce D."/>
            <person name="Goodwin L."/>
            <person name="Pitluck S."/>
            <person name="Kyrpides N."/>
            <person name="Mavromatis K."/>
            <person name="Ivanova N."/>
            <person name="Ovchinnikova G."/>
            <person name="Munk A.C."/>
            <person name="Lu M."/>
            <person name="Brettin T."/>
            <person name="Detter J.C."/>
            <person name="Han C."/>
            <person name="Tapia R."/>
            <person name="Larimer F."/>
            <person name="Land M."/>
            <person name="Hauser L."/>
            <person name="Markowitz V."/>
            <person name="Cheng J.F."/>
            <person name="Hugenholtz P."/>
            <person name="Woyke T."/>
            <person name="Wu D."/>
            <person name="Aumann P."/>
            <person name="Schneider S."/>
            <person name="Lang E."/>
            <person name="Spring S."/>
            <person name="Klenk H.P."/>
            <person name="Eisen J.A."/>
        </authorList>
    </citation>
    <scope>NUCLEOTIDE SEQUENCE [LARGE SCALE GENOMIC DNA]</scope>
    <source>
        <strain evidence="12">ATCC 51133 / DSM 6946 / 5175</strain>
    </source>
</reference>
<keyword evidence="12" id="KW-1185">Reference proteome</keyword>
<dbReference type="AlphaFoldDB" id="D1B3B5"/>
<feature type="transmembrane region" description="Helical" evidence="9">
    <location>
        <begin position="97"/>
        <end position="116"/>
    </location>
</feature>
<evidence type="ECO:0000256" key="6">
    <source>
        <dbReference type="ARBA" id="ARBA00022989"/>
    </source>
</evidence>
<accession>D1B3B5</accession>
<dbReference type="KEGG" id="sdl:Sdel_1569"/>
<evidence type="ECO:0000256" key="3">
    <source>
        <dbReference type="ARBA" id="ARBA00022475"/>
    </source>
</evidence>
<dbReference type="PANTHER" id="PTHR30625">
    <property type="entry name" value="PROTEIN TOLQ"/>
    <property type="match status" value="1"/>
</dbReference>
<keyword evidence="6 9" id="KW-1133">Transmembrane helix</keyword>
<dbReference type="GO" id="GO:0017038">
    <property type="term" value="P:protein import"/>
    <property type="evidence" value="ECO:0007669"/>
    <property type="project" value="TreeGrafter"/>
</dbReference>
<reference evidence="11 12" key="2">
    <citation type="journal article" date="2010" name="Stand. Genomic Sci.">
        <title>Complete genome sequence of Sulfurospirillum deleyianum type strain (5175).</title>
        <authorList>
            <person name="Sikorski J."/>
            <person name="Lapidus A."/>
            <person name="Copeland A."/>
            <person name="Glavina Del Rio T."/>
            <person name="Nolan M."/>
            <person name="Lucas S."/>
            <person name="Chen F."/>
            <person name="Tice H."/>
            <person name="Cheng J.F."/>
            <person name="Saunders E."/>
            <person name="Bruce D."/>
            <person name="Goodwin L."/>
            <person name="Pitluck S."/>
            <person name="Ovchinnikova G."/>
            <person name="Pati A."/>
            <person name="Ivanova N."/>
            <person name="Mavromatis K."/>
            <person name="Chen A."/>
            <person name="Palaniappan K."/>
            <person name="Chain P."/>
            <person name="Land M."/>
            <person name="Hauser L."/>
            <person name="Chang Y.J."/>
            <person name="Jeffries C.D."/>
            <person name="Brettin T."/>
            <person name="Detter J.C."/>
            <person name="Han C."/>
            <person name="Rohde M."/>
            <person name="Lang E."/>
            <person name="Spring S."/>
            <person name="Goker M."/>
            <person name="Bristow J."/>
            <person name="Eisen J.A."/>
            <person name="Markowitz V."/>
            <person name="Hugenholtz P."/>
            <person name="Kyrpides N.C."/>
            <person name="Klenk H.P."/>
        </authorList>
    </citation>
    <scope>NUCLEOTIDE SEQUENCE [LARGE SCALE GENOMIC DNA]</scope>
    <source>
        <strain evidence="12">ATCC 51133 / DSM 6946 / 5175</strain>
    </source>
</reference>
<evidence type="ECO:0000256" key="4">
    <source>
        <dbReference type="ARBA" id="ARBA00022692"/>
    </source>
</evidence>
<dbReference type="InterPro" id="IPR050790">
    <property type="entry name" value="ExbB/TolQ_transport"/>
</dbReference>
<keyword evidence="7 9" id="KW-0472">Membrane</keyword>
<evidence type="ECO:0000259" key="10">
    <source>
        <dbReference type="Pfam" id="PF01618"/>
    </source>
</evidence>
<proteinExistence type="inferred from homology"/>
<organism evidence="11 12">
    <name type="scientific">Sulfurospirillum deleyianum (strain ATCC 51133 / DSM 6946 / 5175)</name>
    <dbReference type="NCBI Taxonomy" id="525898"/>
    <lineage>
        <taxon>Bacteria</taxon>
        <taxon>Pseudomonadati</taxon>
        <taxon>Campylobacterota</taxon>
        <taxon>Epsilonproteobacteria</taxon>
        <taxon>Campylobacterales</taxon>
        <taxon>Sulfurospirillaceae</taxon>
        <taxon>Sulfurospirillum</taxon>
    </lineage>
</organism>
<evidence type="ECO:0000313" key="12">
    <source>
        <dbReference type="Proteomes" id="UP000002222"/>
    </source>
</evidence>
<sequence length="144" mass="15340">MENIKLAVDYGALGILLVMSILVVGYSLERYLFFKSLHVKEYATKSSLERDVSKNLTIISLMGSNAPYVGLLGTVGGIMVVFYDIGMSGGALDTSKVIVGLALALKVTAAGLLVAIPSTMIYGGFMRKVDVAVSEWEDEVIKAG</sequence>
<evidence type="ECO:0000256" key="2">
    <source>
        <dbReference type="ARBA" id="ARBA00022448"/>
    </source>
</evidence>
<gene>
    <name evidence="11" type="ordered locus">Sdel_1569</name>
</gene>
<dbReference type="HOGENOM" id="CLU_133317_0_0_7"/>
<keyword evidence="5 8" id="KW-0653">Protein transport</keyword>
<protein>
    <submittedName>
        <fullName evidence="11">TonB-system energizer ExbB</fullName>
    </submittedName>
</protein>
<evidence type="ECO:0000313" key="11">
    <source>
        <dbReference type="EMBL" id="ACZ12585.1"/>
    </source>
</evidence>
<dbReference type="PANTHER" id="PTHR30625:SF15">
    <property type="entry name" value="BIOPOLYMER TRANSPORT PROTEIN EXBB"/>
    <property type="match status" value="1"/>
</dbReference>
<dbReference type="eggNOG" id="COG0811">
    <property type="taxonomic scope" value="Bacteria"/>
</dbReference>
<dbReference type="Proteomes" id="UP000002222">
    <property type="component" value="Chromosome"/>
</dbReference>
<feature type="transmembrane region" description="Helical" evidence="9">
    <location>
        <begin position="7"/>
        <end position="28"/>
    </location>
</feature>
<name>D1B3B5_SULD5</name>
<keyword evidence="3" id="KW-1003">Cell membrane</keyword>
<evidence type="ECO:0000256" key="9">
    <source>
        <dbReference type="SAM" id="Phobius"/>
    </source>
</evidence>
<evidence type="ECO:0000256" key="8">
    <source>
        <dbReference type="RuleBase" id="RU004057"/>
    </source>
</evidence>
<comment type="similarity">
    <text evidence="8">Belongs to the exbB/tolQ family.</text>
</comment>
<dbReference type="EMBL" id="CP001816">
    <property type="protein sequence ID" value="ACZ12585.1"/>
    <property type="molecule type" value="Genomic_DNA"/>
</dbReference>
<dbReference type="InterPro" id="IPR002898">
    <property type="entry name" value="MotA_ExbB_proton_chnl"/>
</dbReference>
<dbReference type="GO" id="GO:0055085">
    <property type="term" value="P:transmembrane transport"/>
    <property type="evidence" value="ECO:0007669"/>
    <property type="project" value="InterPro"/>
</dbReference>
<comment type="subcellular location">
    <subcellularLocation>
        <location evidence="1">Cell inner membrane</location>
        <topology evidence="1">Multi-pass membrane protein</topology>
    </subcellularLocation>
    <subcellularLocation>
        <location evidence="8">Membrane</location>
        <topology evidence="8">Multi-pass membrane protein</topology>
    </subcellularLocation>
</comment>
<dbReference type="RefSeq" id="WP_012857335.1">
    <property type="nucleotide sequence ID" value="NC_013512.1"/>
</dbReference>
<evidence type="ECO:0000256" key="5">
    <source>
        <dbReference type="ARBA" id="ARBA00022927"/>
    </source>
</evidence>
<evidence type="ECO:0000256" key="7">
    <source>
        <dbReference type="ARBA" id="ARBA00023136"/>
    </source>
</evidence>